<dbReference type="Pfam" id="PF00501">
    <property type="entry name" value="AMP-binding"/>
    <property type="match status" value="1"/>
</dbReference>
<dbReference type="EMBL" id="JAMFLZ010000003">
    <property type="protein sequence ID" value="MCL6294980.1"/>
    <property type="molecule type" value="Genomic_DNA"/>
</dbReference>
<dbReference type="InterPro" id="IPR020845">
    <property type="entry name" value="AMP-binding_CS"/>
</dbReference>
<dbReference type="Gene3D" id="3.30.300.30">
    <property type="match status" value="1"/>
</dbReference>
<dbReference type="PANTHER" id="PTHR45527:SF1">
    <property type="entry name" value="FATTY ACID SYNTHASE"/>
    <property type="match status" value="1"/>
</dbReference>
<protein>
    <submittedName>
        <fullName evidence="2">AMP-binding protein</fullName>
    </submittedName>
</protein>
<reference evidence="2" key="1">
    <citation type="submission" date="2022-05" db="EMBL/GenBank/DDBJ databases">
        <authorList>
            <person name="Park J.-S."/>
        </authorList>
    </citation>
    <scope>NUCLEOTIDE SEQUENCE</scope>
    <source>
        <strain evidence="2">2012CJ34-3</strain>
    </source>
</reference>
<dbReference type="InterPro" id="IPR000873">
    <property type="entry name" value="AMP-dep_synth/lig_dom"/>
</dbReference>
<name>A0ABT0QDH1_9FLAO</name>
<sequence>MEVIDKISSNLKKYGDNTSFHINNTNYSYKEFSQVISNIRYSLASIEQSNIGLITYDDIETYASIFALWFEGKSYIPISPTAPKERNKFILNEVKSKTILSSKKLYEYESDFHLITTSGLANQKINIQPKQYSKENLAYILFTSGSTGTPKGVPISFKNLNSLVKNINLDANHNIFPTDKCLQMFDLTFDFSVVTYLMPLLNGASVYTIPKNQIKYLYIYKLIIKQRLTYLIMVPSIIHYLKPFFKEIDAKYVRYCCFGAAPLYIDVFEQWKKCIPEAKLYNSYGPTEFTVTTSYYSFQDNAINRTRNGVVSLGKPMKNIIAIVIDDDFNILPPNTEGELCLAGLQLTSGYLNNDSKNKSSFFEINHLNEKNRFYRTGDLCSIDDDGYLIFIGRKDFQVKIGGYRVELAEVEFHAKLKEKRATNITAIDITNNLGNTELALAIESHSFDTQPMLNYMKTKMPDYMIPMKIKFIKEFPHNANGKIDRKKLKQYFENI</sequence>
<organism evidence="2 3">
    <name type="scientific">Jejuia spongiicola</name>
    <dbReference type="NCBI Taxonomy" id="2942207"/>
    <lineage>
        <taxon>Bacteria</taxon>
        <taxon>Pseudomonadati</taxon>
        <taxon>Bacteroidota</taxon>
        <taxon>Flavobacteriia</taxon>
        <taxon>Flavobacteriales</taxon>
        <taxon>Flavobacteriaceae</taxon>
        <taxon>Jejuia</taxon>
    </lineage>
</organism>
<feature type="domain" description="AMP-dependent synthetase/ligase" evidence="1">
    <location>
        <begin position="10"/>
        <end position="352"/>
    </location>
</feature>
<dbReference type="Proteomes" id="UP001165381">
    <property type="component" value="Unassembled WGS sequence"/>
</dbReference>
<proteinExistence type="predicted"/>
<dbReference type="RefSeq" id="WP_249972752.1">
    <property type="nucleotide sequence ID" value="NZ_JAMFLZ010000003.1"/>
</dbReference>
<evidence type="ECO:0000259" key="1">
    <source>
        <dbReference type="Pfam" id="PF00501"/>
    </source>
</evidence>
<dbReference type="SUPFAM" id="SSF56801">
    <property type="entry name" value="Acetyl-CoA synthetase-like"/>
    <property type="match status" value="1"/>
</dbReference>
<evidence type="ECO:0000313" key="2">
    <source>
        <dbReference type="EMBL" id="MCL6294980.1"/>
    </source>
</evidence>
<dbReference type="InterPro" id="IPR042099">
    <property type="entry name" value="ANL_N_sf"/>
</dbReference>
<dbReference type="PANTHER" id="PTHR45527">
    <property type="entry name" value="NONRIBOSOMAL PEPTIDE SYNTHETASE"/>
    <property type="match status" value="1"/>
</dbReference>
<dbReference type="Gene3D" id="3.40.50.12780">
    <property type="entry name" value="N-terminal domain of ligase-like"/>
    <property type="match status" value="1"/>
</dbReference>
<evidence type="ECO:0000313" key="3">
    <source>
        <dbReference type="Proteomes" id="UP001165381"/>
    </source>
</evidence>
<accession>A0ABT0QDH1</accession>
<dbReference type="PROSITE" id="PS00455">
    <property type="entry name" value="AMP_BINDING"/>
    <property type="match status" value="1"/>
</dbReference>
<keyword evidence="3" id="KW-1185">Reference proteome</keyword>
<gene>
    <name evidence="2" type="ORF">M3P09_08250</name>
</gene>
<comment type="caution">
    <text evidence="2">The sequence shown here is derived from an EMBL/GenBank/DDBJ whole genome shotgun (WGS) entry which is preliminary data.</text>
</comment>
<dbReference type="InterPro" id="IPR045851">
    <property type="entry name" value="AMP-bd_C_sf"/>
</dbReference>